<reference evidence="6" key="1">
    <citation type="submission" date="2011-04" db="EMBL/GenBank/DDBJ databases">
        <title>Evolution of plant cell wall degrading machinery underlies the functional diversity of forest fungi.</title>
        <authorList>
            <consortium name="US DOE Joint Genome Institute (JGI-PGF)"/>
            <person name="Eastwood D.C."/>
            <person name="Floudas D."/>
            <person name="Binder M."/>
            <person name="Majcherczyk A."/>
            <person name="Schneider P."/>
            <person name="Aerts A."/>
            <person name="Asiegbu F.O."/>
            <person name="Baker S.E."/>
            <person name="Barry K."/>
            <person name="Bendiksby M."/>
            <person name="Blumentritt M."/>
            <person name="Coutinho P.M."/>
            <person name="Cullen D."/>
            <person name="Cullen D."/>
            <person name="Gathman A."/>
            <person name="Goodell B."/>
            <person name="Henrissat B."/>
            <person name="Ihrmark K."/>
            <person name="Kauserud H."/>
            <person name="Kohler A."/>
            <person name="LaButti K."/>
            <person name="Lapidus A."/>
            <person name="Lavin J.L."/>
            <person name="Lee Y.-H."/>
            <person name="Lindquist E."/>
            <person name="Lilly W."/>
            <person name="Lucas S."/>
            <person name="Morin E."/>
            <person name="Murat C."/>
            <person name="Oguiza J.A."/>
            <person name="Park J."/>
            <person name="Pisabarro A.G."/>
            <person name="Riley R."/>
            <person name="Rosling A."/>
            <person name="Salamov A."/>
            <person name="Schmidt O."/>
            <person name="Schmutz J."/>
            <person name="Skrede I."/>
            <person name="Stenlid J."/>
            <person name="Wiebenga A."/>
            <person name="Xie X."/>
            <person name="Kues U."/>
            <person name="Hibbett D.S."/>
            <person name="Hoffmeister D."/>
            <person name="Hogberg N."/>
            <person name="Martin F."/>
            <person name="Grigoriev I.V."/>
            <person name="Watkinson S.C."/>
        </authorList>
    </citation>
    <scope>NUCLEOTIDE SEQUENCE</scope>
    <source>
        <strain evidence="6">S7.9</strain>
    </source>
</reference>
<feature type="region of interest" description="Disordered" evidence="4">
    <location>
        <begin position="289"/>
        <end position="352"/>
    </location>
</feature>
<name>F8NP83_SERL9</name>
<feature type="non-terminal residue" evidence="6">
    <location>
        <position position="352"/>
    </location>
</feature>
<dbReference type="AlphaFoldDB" id="F8NP83"/>
<dbReference type="RefSeq" id="XP_007315739.1">
    <property type="nucleotide sequence ID" value="XM_007315677.1"/>
</dbReference>
<organism>
    <name type="scientific">Serpula lacrymans var. lacrymans (strain S7.9)</name>
    <name type="common">Dry rot fungus</name>
    <dbReference type="NCBI Taxonomy" id="578457"/>
    <lineage>
        <taxon>Eukaryota</taxon>
        <taxon>Fungi</taxon>
        <taxon>Dikarya</taxon>
        <taxon>Basidiomycota</taxon>
        <taxon>Agaricomycotina</taxon>
        <taxon>Agaricomycetes</taxon>
        <taxon>Agaricomycetidae</taxon>
        <taxon>Boletales</taxon>
        <taxon>Coniophorineae</taxon>
        <taxon>Serpulaceae</taxon>
        <taxon>Serpula</taxon>
    </lineage>
</organism>
<dbReference type="KEGG" id="sla:SERLADRAFT_360302"/>
<evidence type="ECO:0000259" key="5">
    <source>
        <dbReference type="Pfam" id="PF24245"/>
    </source>
</evidence>
<comment type="subcellular location">
    <subcellularLocation>
        <location evidence="1">Nucleus</location>
    </subcellularLocation>
</comment>
<dbReference type="GeneID" id="18809758"/>
<feature type="region of interest" description="Disordered" evidence="4">
    <location>
        <begin position="158"/>
        <end position="270"/>
    </location>
</feature>
<proteinExistence type="predicted"/>
<evidence type="ECO:0000313" key="6">
    <source>
        <dbReference type="EMBL" id="EGO27648.1"/>
    </source>
</evidence>
<dbReference type="EMBL" id="GL945431">
    <property type="protein sequence ID" value="EGO27648.1"/>
    <property type="molecule type" value="Genomic_DNA"/>
</dbReference>
<accession>F8NP83</accession>
<feature type="compositionally biased region" description="Polar residues" evidence="4">
    <location>
        <begin position="323"/>
        <end position="338"/>
    </location>
</feature>
<evidence type="ECO:0000256" key="3">
    <source>
        <dbReference type="SAM" id="Coils"/>
    </source>
</evidence>
<keyword evidence="2" id="KW-0539">Nucleus</keyword>
<dbReference type="GO" id="GO:0005634">
    <property type="term" value="C:nucleus"/>
    <property type="evidence" value="ECO:0007669"/>
    <property type="project" value="UniProtKB-SubCell"/>
</dbReference>
<evidence type="ECO:0000256" key="2">
    <source>
        <dbReference type="ARBA" id="ARBA00023242"/>
    </source>
</evidence>
<protein>
    <recommendedName>
        <fullName evidence="5">INO80 complex subunit F domain-containing protein</fullName>
    </recommendedName>
</protein>
<dbReference type="Pfam" id="PF24245">
    <property type="entry name" value="INO80F"/>
    <property type="match status" value="1"/>
</dbReference>
<dbReference type="OrthoDB" id="10070927at2759"/>
<dbReference type="InterPro" id="IPR056513">
    <property type="entry name" value="INO80F"/>
</dbReference>
<feature type="compositionally biased region" description="Basic and acidic residues" evidence="4">
    <location>
        <begin position="289"/>
        <end position="310"/>
    </location>
</feature>
<feature type="coiled-coil region" evidence="3">
    <location>
        <begin position="28"/>
        <end position="55"/>
    </location>
</feature>
<feature type="region of interest" description="Disordered" evidence="4">
    <location>
        <begin position="108"/>
        <end position="142"/>
    </location>
</feature>
<dbReference type="HOGENOM" id="CLU_788860_0_0_1"/>
<gene>
    <name evidence="6" type="ORF">SERLADRAFT_360302</name>
</gene>
<feature type="compositionally biased region" description="Polar residues" evidence="4">
    <location>
        <begin position="204"/>
        <end position="214"/>
    </location>
</feature>
<evidence type="ECO:0000256" key="1">
    <source>
        <dbReference type="ARBA" id="ARBA00004123"/>
    </source>
</evidence>
<feature type="compositionally biased region" description="Basic residues" evidence="4">
    <location>
        <begin position="239"/>
        <end position="251"/>
    </location>
</feature>
<feature type="compositionally biased region" description="Low complexity" evidence="4">
    <location>
        <begin position="252"/>
        <end position="267"/>
    </location>
</feature>
<evidence type="ECO:0000256" key="4">
    <source>
        <dbReference type="SAM" id="MobiDB-lite"/>
    </source>
</evidence>
<dbReference type="Proteomes" id="UP000008064">
    <property type="component" value="Unassembled WGS sequence"/>
</dbReference>
<sequence>MLLLAASTPATRQKSKSYATGIAAGAEDEKYQAKYKELKRKVKEIELDNDKLQFKVLQSKRAIQRMKVERASVLQLFLSKPIFNSSISINSVLYERLSVVPPSPTFHDRQALPPLHPGSRGSPHSHPAGIPGYHQHRDHQPDHDDHALLEYVRTHPNVRVVSGPDGRPVPVSGIPIGPGVAPSHSTSASHASKRASATGHDSSRQLPPLSQVTPIQHLEPPRIHGHSQSHSPRLNSHGNHSRSRSQSHSRGHQGPPQGYHPGQPQQYSPELLPPVQHVLQSPPIPVERERSRRHEMHDRGSMHGHGDSHSHGGRYQVPHAHPSTPSSQLASPTITRSSARLHNHQRVGPGAN</sequence>
<keyword evidence="3" id="KW-0175">Coiled coil</keyword>
<feature type="domain" description="INO80 complex subunit F" evidence="5">
    <location>
        <begin position="31"/>
        <end position="71"/>
    </location>
</feature>
<feature type="compositionally biased region" description="Low complexity" evidence="4">
    <location>
        <begin position="168"/>
        <end position="198"/>
    </location>
</feature>